<dbReference type="AlphaFoldDB" id="A0AAV8XAW5"/>
<sequence>MFFRLSPYVENMTFCNISEIEQNVRLKILQLRDQHEIEFDGTVIPNRIKEIPFNILDEYKRRVASEKGGSIEEDDNSEDEGETGRSLGKKYLRQVHVKIFQKCKNSDNNLEYESVVNEKYLIYFELMVKTVLRNFLNWFRWQPKINKPLPIKTAGLEDKSTEGHYKIKNQINVIIKIHSGQNIPNRTSASPENEGSQNLRAESAKDEVNPFVEISYENLSVRTSACRGGNPVWNETLMLPLEKKFIWLGGTDVLLSAICYSNSMEGSFKIKLPEILLGYETEVDKQKTKSPKHHSYPLHTFLQMELKIEPNIPKLTPNMQLLRFMLGSIIDHAVALTCYLLALKMDVWLVLGYGIPNGYAAYVLVREYAKETETPNYYIYDVAYNEKYNVTDVFCPLHSIYCLVNGENIWANTQRSDNVGTTRFDLSRKSDWLPLFTNNISAPIYFLNNKISYKSGNDVGNLEIQLERKIRKKIAKLRQLDRTIWNSNLGNMFKNILKSFEVNSMYNKNHFETLTEIKNEISSYNVIGYILNTAFTSLSNILKKVKSLGIHIQEEGNTEFALAIYIHVYPGQLLSIWIFIANATEKDIIF</sequence>
<feature type="domain" description="C2" evidence="2">
    <location>
        <begin position="172"/>
        <end position="284"/>
    </location>
</feature>
<dbReference type="InterPro" id="IPR052434">
    <property type="entry name" value="Tectonic-like_complex_comp"/>
</dbReference>
<feature type="compositionally biased region" description="Polar residues" evidence="1">
    <location>
        <begin position="182"/>
        <end position="200"/>
    </location>
</feature>
<proteinExistence type="predicted"/>
<dbReference type="PANTHER" id="PTHR20837">
    <property type="entry name" value="CENTROSOMAL PROTEIN-RELATED"/>
    <property type="match status" value="1"/>
</dbReference>
<dbReference type="Proteomes" id="UP001162162">
    <property type="component" value="Unassembled WGS sequence"/>
</dbReference>
<dbReference type="GO" id="GO:1905515">
    <property type="term" value="P:non-motile cilium assembly"/>
    <property type="evidence" value="ECO:0007669"/>
    <property type="project" value="TreeGrafter"/>
</dbReference>
<organism evidence="3 4">
    <name type="scientific">Aromia moschata</name>
    <dbReference type="NCBI Taxonomy" id="1265417"/>
    <lineage>
        <taxon>Eukaryota</taxon>
        <taxon>Metazoa</taxon>
        <taxon>Ecdysozoa</taxon>
        <taxon>Arthropoda</taxon>
        <taxon>Hexapoda</taxon>
        <taxon>Insecta</taxon>
        <taxon>Pterygota</taxon>
        <taxon>Neoptera</taxon>
        <taxon>Endopterygota</taxon>
        <taxon>Coleoptera</taxon>
        <taxon>Polyphaga</taxon>
        <taxon>Cucujiformia</taxon>
        <taxon>Chrysomeloidea</taxon>
        <taxon>Cerambycidae</taxon>
        <taxon>Cerambycinae</taxon>
        <taxon>Callichromatini</taxon>
        <taxon>Aromia</taxon>
    </lineage>
</organism>
<dbReference type="InterPro" id="IPR056290">
    <property type="entry name" value="CEPT76/DRC7_peptidase-like_dom"/>
</dbReference>
<evidence type="ECO:0000259" key="2">
    <source>
        <dbReference type="SMART" id="SM00239"/>
    </source>
</evidence>
<reference evidence="3" key="1">
    <citation type="journal article" date="2023" name="Insect Mol. Biol.">
        <title>Genome sequencing provides insights into the evolution of gene families encoding plant cell wall-degrading enzymes in longhorned beetles.</title>
        <authorList>
            <person name="Shin N.R."/>
            <person name="Okamura Y."/>
            <person name="Kirsch R."/>
            <person name="Pauchet Y."/>
        </authorList>
    </citation>
    <scope>NUCLEOTIDE SEQUENCE</scope>
    <source>
        <strain evidence="3">AMC_N1</strain>
    </source>
</reference>
<dbReference type="GO" id="GO:1904491">
    <property type="term" value="P:protein localization to ciliary transition zone"/>
    <property type="evidence" value="ECO:0007669"/>
    <property type="project" value="TreeGrafter"/>
</dbReference>
<dbReference type="Pfam" id="PF24656">
    <property type="entry name" value="CEPT76_peptidase"/>
    <property type="match status" value="1"/>
</dbReference>
<dbReference type="InterPro" id="IPR035892">
    <property type="entry name" value="C2_domain_sf"/>
</dbReference>
<dbReference type="InterPro" id="IPR056288">
    <property type="entry name" value="CEP76_C"/>
</dbReference>
<keyword evidence="4" id="KW-1185">Reference proteome</keyword>
<dbReference type="EMBL" id="JAPWTK010000930">
    <property type="protein sequence ID" value="KAJ8935130.1"/>
    <property type="molecule type" value="Genomic_DNA"/>
</dbReference>
<dbReference type="Pfam" id="PF24652">
    <property type="entry name" value="CEP76_C"/>
    <property type="match status" value="1"/>
</dbReference>
<protein>
    <recommendedName>
        <fullName evidence="2">C2 domain-containing protein</fullName>
    </recommendedName>
</protein>
<dbReference type="GO" id="GO:0035869">
    <property type="term" value="C:ciliary transition zone"/>
    <property type="evidence" value="ECO:0007669"/>
    <property type="project" value="TreeGrafter"/>
</dbReference>
<dbReference type="SMART" id="SM00239">
    <property type="entry name" value="C2"/>
    <property type="match status" value="1"/>
</dbReference>
<dbReference type="PANTHER" id="PTHR20837:SF0">
    <property type="entry name" value="COILED-COIL AND C2 DOMAIN-CONTAINING PROTEIN 2A"/>
    <property type="match status" value="1"/>
</dbReference>
<dbReference type="Pfam" id="PF00168">
    <property type="entry name" value="C2"/>
    <property type="match status" value="1"/>
</dbReference>
<evidence type="ECO:0000256" key="1">
    <source>
        <dbReference type="SAM" id="MobiDB-lite"/>
    </source>
</evidence>
<dbReference type="Gene3D" id="2.60.40.150">
    <property type="entry name" value="C2 domain"/>
    <property type="match status" value="1"/>
</dbReference>
<gene>
    <name evidence="3" type="ORF">NQ318_015785</name>
</gene>
<dbReference type="InterPro" id="IPR000008">
    <property type="entry name" value="C2_dom"/>
</dbReference>
<feature type="region of interest" description="Disordered" evidence="1">
    <location>
        <begin position="182"/>
        <end position="202"/>
    </location>
</feature>
<dbReference type="SUPFAM" id="SSF49562">
    <property type="entry name" value="C2 domain (Calcium/lipid-binding domain, CaLB)"/>
    <property type="match status" value="1"/>
</dbReference>
<comment type="caution">
    <text evidence="3">The sequence shown here is derived from an EMBL/GenBank/DDBJ whole genome shotgun (WGS) entry which is preliminary data.</text>
</comment>
<evidence type="ECO:0000313" key="3">
    <source>
        <dbReference type="EMBL" id="KAJ8935130.1"/>
    </source>
</evidence>
<name>A0AAV8XAW5_9CUCU</name>
<accession>A0AAV8XAW5</accession>
<evidence type="ECO:0000313" key="4">
    <source>
        <dbReference type="Proteomes" id="UP001162162"/>
    </source>
</evidence>